<name>A0ABR2NTG1_9ROSI</name>
<feature type="transmembrane region" description="Helical" evidence="16">
    <location>
        <begin position="448"/>
        <end position="472"/>
    </location>
</feature>
<feature type="transmembrane region" description="Helical" evidence="16">
    <location>
        <begin position="181"/>
        <end position="203"/>
    </location>
</feature>
<feature type="transmembrane region" description="Helical" evidence="16">
    <location>
        <begin position="248"/>
        <end position="270"/>
    </location>
</feature>
<feature type="transmembrane region" description="Helical" evidence="16">
    <location>
        <begin position="92"/>
        <end position="113"/>
    </location>
</feature>
<dbReference type="Pfam" id="PF22776">
    <property type="entry name" value="K_trans_C"/>
    <property type="match status" value="1"/>
</dbReference>
<sequence>MDTQSSAAAVALPELVIDSASDTSHFFDSLHFPHDNTTDTLVLHSSDNKESSKWSNLFLAYKTLGVVFGGLVTSPLYVYPSMHLNSPTEEDYLGIYSIMFWTLTLIGVVKYACIALKADDHGEGGTFALYSLLCRHMNIGILSSKHSDFSSSQSRSVLNENDDQKSRLGKVFERSIVARRVLLFIAMLGTCMLIGDGILTPAISVLSAMDGLRAPFPSVSKSLVETLSAVVLFILFLLQKFGTSRVSFLFSPIMGAWTLSTPLVGIYSIIHHYPGIFKALSPHYIFHFFRRNGKEGWLMLGGTILCITGSEALFADLGHFNRSSIQIAFLFTIYPSLILTYAGQTAYLIRNPNDHIDGFYKFIPKTVYWPIFIIATSAAVVASQSLISATFSVIKQSVVLDYFPRVKVVHTSSNKEGEVYSPEVNYILMILCVAVILVFGDGQDIGNAFGVVVSLVMLITTILLTLVMIIIWRMPPLLVAMYFIVFFTMEGVYVSAVLTKIPEGGWIPFAISFILAFIMFGWYYGRQRKIQYELTHKIDLGRLEVLLSDTSVQRVPGLCFFYSNIQNGLTPILGHYIKNTRSLHSVTIFTTLRYLLVPKVAPQERIVVKKLGLKGVYACVIQYGYADSLNLEGDDFVSQVMDSLRVHIENGSGCLPSDLTQAEEEILELREAKIAGIIHVCTACSWGAATAASGGWDVLRGLIRSDASDHPYKEGDPVTLYANKVGPFHNPSATAALPFGTIVVIVLIWTLVTSPLLVLGGIAGKNSKAEFHAPCRTTKYPRGIPPLPWYRSVIPQMAMAGVLPFSAIYIELYYIFASWRSFLCGGLTGIFIYAYYLYYYNAHPRYVRLYANLVRLWLHGLHLLRVLPHARDDGFPCLAALRPSHIQFIPLPFSHSHGKSSMIFC</sequence>
<evidence type="ECO:0000256" key="8">
    <source>
        <dbReference type="ARBA" id="ARBA00022692"/>
    </source>
</evidence>
<keyword evidence="11 16" id="KW-0630">Potassium</keyword>
<evidence type="ECO:0000256" key="3">
    <source>
        <dbReference type="ARBA" id="ARBA00004653"/>
    </source>
</evidence>
<evidence type="ECO:0000259" key="18">
    <source>
        <dbReference type="Pfam" id="PF22776"/>
    </source>
</evidence>
<keyword evidence="20" id="KW-1185">Reference proteome</keyword>
<evidence type="ECO:0000256" key="15">
    <source>
        <dbReference type="ARBA" id="ARBA00023136"/>
    </source>
</evidence>
<dbReference type="Pfam" id="PF02990">
    <property type="entry name" value="EMP70"/>
    <property type="match status" value="1"/>
</dbReference>
<feature type="transmembrane region" description="Helical" evidence="16">
    <location>
        <begin position="479"/>
        <end position="499"/>
    </location>
</feature>
<dbReference type="PANTHER" id="PTHR30540">
    <property type="entry name" value="OSMOTIC STRESS POTASSIUM TRANSPORTER"/>
    <property type="match status" value="1"/>
</dbReference>
<dbReference type="NCBIfam" id="TIGR00794">
    <property type="entry name" value="kup"/>
    <property type="match status" value="1"/>
</dbReference>
<feature type="transmembrane region" description="Helical" evidence="16">
    <location>
        <begin position="296"/>
        <end position="315"/>
    </location>
</feature>
<evidence type="ECO:0000313" key="20">
    <source>
        <dbReference type="Proteomes" id="UP001396334"/>
    </source>
</evidence>
<feature type="transmembrane region" description="Helical" evidence="16">
    <location>
        <begin position="793"/>
        <end position="815"/>
    </location>
</feature>
<keyword evidence="13" id="KW-0333">Golgi apparatus</keyword>
<evidence type="ECO:0000256" key="9">
    <source>
        <dbReference type="ARBA" id="ARBA00022729"/>
    </source>
</evidence>
<dbReference type="InterPro" id="IPR004240">
    <property type="entry name" value="EMP70"/>
</dbReference>
<feature type="transmembrane region" description="Helical" evidence="16">
    <location>
        <begin position="327"/>
        <end position="347"/>
    </location>
</feature>
<dbReference type="InterPro" id="IPR003855">
    <property type="entry name" value="K+_transporter"/>
</dbReference>
<keyword evidence="12 16" id="KW-1133">Transmembrane helix</keyword>
<feature type="transmembrane region" description="Helical" evidence="16">
    <location>
        <begin position="59"/>
        <end position="80"/>
    </location>
</feature>
<accession>A0ABR2NTG1</accession>
<comment type="function">
    <text evidence="16">Potassium transporter.</text>
</comment>
<evidence type="ECO:0000256" key="2">
    <source>
        <dbReference type="ARBA" id="ARBA00004651"/>
    </source>
</evidence>
<reference evidence="19 20" key="1">
    <citation type="journal article" date="2024" name="G3 (Bethesda)">
        <title>Genome assembly of Hibiscus sabdariffa L. provides insights into metabolisms of medicinal natural products.</title>
        <authorList>
            <person name="Kim T."/>
        </authorList>
    </citation>
    <scope>NUCLEOTIDE SEQUENCE [LARGE SCALE GENOMIC DNA]</scope>
    <source>
        <strain evidence="19">TK-2024</strain>
        <tissue evidence="19">Old leaves</tissue>
    </source>
</reference>
<protein>
    <recommendedName>
        <fullName evidence="16">Potassium transporter</fullName>
    </recommendedName>
</protein>
<proteinExistence type="inferred from homology"/>
<comment type="similarity">
    <text evidence="5 16">Belongs to the HAK/KUP transporter (TC 2.A.72.3) family.</text>
</comment>
<evidence type="ECO:0000256" key="4">
    <source>
        <dbReference type="ARBA" id="ARBA00005227"/>
    </source>
</evidence>
<evidence type="ECO:0000256" key="5">
    <source>
        <dbReference type="ARBA" id="ARBA00008440"/>
    </source>
</evidence>
<feature type="transmembrane region" description="Helical" evidence="16">
    <location>
        <begin position="505"/>
        <end position="524"/>
    </location>
</feature>
<keyword evidence="7 16" id="KW-0633">Potassium transport</keyword>
<feature type="domain" description="K+ potassium transporter integral membrane" evidence="17">
    <location>
        <begin position="60"/>
        <end position="540"/>
    </location>
</feature>
<evidence type="ECO:0000256" key="16">
    <source>
        <dbReference type="RuleBase" id="RU321113"/>
    </source>
</evidence>
<keyword evidence="6" id="KW-0813">Transport</keyword>
<evidence type="ECO:0000313" key="19">
    <source>
        <dbReference type="EMBL" id="KAK8979452.1"/>
    </source>
</evidence>
<dbReference type="EMBL" id="JBBPBN010000101">
    <property type="protein sequence ID" value="KAK8979452.1"/>
    <property type="molecule type" value="Genomic_DNA"/>
</dbReference>
<evidence type="ECO:0000256" key="1">
    <source>
        <dbReference type="ARBA" id="ARBA00004337"/>
    </source>
</evidence>
<keyword evidence="14 16" id="KW-0406">Ion transport</keyword>
<evidence type="ECO:0000256" key="7">
    <source>
        <dbReference type="ARBA" id="ARBA00022538"/>
    </source>
</evidence>
<organism evidence="19 20">
    <name type="scientific">Hibiscus sabdariffa</name>
    <name type="common">roselle</name>
    <dbReference type="NCBI Taxonomy" id="183260"/>
    <lineage>
        <taxon>Eukaryota</taxon>
        <taxon>Viridiplantae</taxon>
        <taxon>Streptophyta</taxon>
        <taxon>Embryophyta</taxon>
        <taxon>Tracheophyta</taxon>
        <taxon>Spermatophyta</taxon>
        <taxon>Magnoliopsida</taxon>
        <taxon>eudicotyledons</taxon>
        <taxon>Gunneridae</taxon>
        <taxon>Pentapetalae</taxon>
        <taxon>rosids</taxon>
        <taxon>malvids</taxon>
        <taxon>Malvales</taxon>
        <taxon>Malvaceae</taxon>
        <taxon>Malvoideae</taxon>
        <taxon>Hibiscus</taxon>
    </lineage>
</organism>
<evidence type="ECO:0000256" key="14">
    <source>
        <dbReference type="ARBA" id="ARBA00023065"/>
    </source>
</evidence>
<keyword evidence="15 16" id="KW-0472">Membrane</keyword>
<evidence type="ECO:0000256" key="6">
    <source>
        <dbReference type="ARBA" id="ARBA00022448"/>
    </source>
</evidence>
<feature type="transmembrane region" description="Helical" evidence="16">
    <location>
        <begin position="424"/>
        <end position="442"/>
    </location>
</feature>
<evidence type="ECO:0000256" key="11">
    <source>
        <dbReference type="ARBA" id="ARBA00022958"/>
    </source>
</evidence>
<evidence type="ECO:0000259" key="17">
    <source>
        <dbReference type="Pfam" id="PF02705"/>
    </source>
</evidence>
<feature type="transmembrane region" description="Helical" evidence="16">
    <location>
        <begin position="367"/>
        <end position="387"/>
    </location>
</feature>
<feature type="domain" description="K+ potassium transporter C-terminal" evidence="18">
    <location>
        <begin position="556"/>
        <end position="633"/>
    </location>
</feature>
<dbReference type="InterPro" id="IPR053952">
    <property type="entry name" value="K_trans_C"/>
</dbReference>
<dbReference type="PANTHER" id="PTHR30540:SF13">
    <property type="entry name" value="POTASSIUM TRANSPORTER 17-RELATED"/>
    <property type="match status" value="1"/>
</dbReference>
<evidence type="ECO:0000256" key="10">
    <source>
        <dbReference type="ARBA" id="ARBA00022753"/>
    </source>
</evidence>
<comment type="caution">
    <text evidence="19">The sequence shown here is derived from an EMBL/GenBank/DDBJ whole genome shotgun (WGS) entry which is preliminary data.</text>
</comment>
<comment type="similarity">
    <text evidence="4">Belongs to the nonaspanin (TM9SF) (TC 9.A.2) family.</text>
</comment>
<keyword evidence="8 16" id="KW-0812">Transmembrane</keyword>
<comment type="caution">
    <text evidence="16">Lacks conserved residue(s) required for the propagation of feature annotation.</text>
</comment>
<keyword evidence="9" id="KW-0732">Signal</keyword>
<comment type="subcellular location">
    <subcellularLocation>
        <location evidence="2">Cell membrane</location>
        <topology evidence="2">Multi-pass membrane protein</topology>
    </subcellularLocation>
    <subcellularLocation>
        <location evidence="1">Endosome membrane</location>
        <topology evidence="1">Multi-pass membrane protein</topology>
    </subcellularLocation>
    <subcellularLocation>
        <location evidence="3">Golgi apparatus membrane</location>
        <topology evidence="3">Multi-pass membrane protein</topology>
    </subcellularLocation>
    <subcellularLocation>
        <location evidence="16">Membrane</location>
        <topology evidence="16">Multi-pass membrane protein</topology>
    </subcellularLocation>
</comment>
<dbReference type="Proteomes" id="UP001396334">
    <property type="component" value="Unassembled WGS sequence"/>
</dbReference>
<dbReference type="InterPro" id="IPR053951">
    <property type="entry name" value="K_trans_N"/>
</dbReference>
<dbReference type="Pfam" id="PF02705">
    <property type="entry name" value="K_trans"/>
    <property type="match status" value="1"/>
</dbReference>
<feature type="transmembrane region" description="Helical" evidence="16">
    <location>
        <begin position="223"/>
        <end position="241"/>
    </location>
</feature>
<gene>
    <name evidence="19" type="ORF">V6N11_073451</name>
</gene>
<feature type="transmembrane region" description="Helical" evidence="16">
    <location>
        <begin position="822"/>
        <end position="840"/>
    </location>
</feature>
<keyword evidence="10" id="KW-0967">Endosome</keyword>
<evidence type="ECO:0000256" key="12">
    <source>
        <dbReference type="ARBA" id="ARBA00022989"/>
    </source>
</evidence>
<evidence type="ECO:0000256" key="13">
    <source>
        <dbReference type="ARBA" id="ARBA00023034"/>
    </source>
</evidence>